<proteinExistence type="predicted"/>
<reference evidence="1" key="1">
    <citation type="submission" date="2018-05" db="EMBL/GenBank/DDBJ databases">
        <authorList>
            <person name="Lanie J.A."/>
            <person name="Ng W.-L."/>
            <person name="Kazmierczak K.M."/>
            <person name="Andrzejewski T.M."/>
            <person name="Davidsen T.M."/>
            <person name="Wayne K.J."/>
            <person name="Tettelin H."/>
            <person name="Glass J.I."/>
            <person name="Rusch D."/>
            <person name="Podicherti R."/>
            <person name="Tsui H.-C.T."/>
            <person name="Winkler M.E."/>
        </authorList>
    </citation>
    <scope>NUCLEOTIDE SEQUENCE</scope>
</reference>
<protein>
    <submittedName>
        <fullName evidence="1">Uncharacterized protein</fullName>
    </submittedName>
</protein>
<gene>
    <name evidence="1" type="ORF">METZ01_LOCUS363552</name>
</gene>
<organism evidence="1">
    <name type="scientific">marine metagenome</name>
    <dbReference type="NCBI Taxonomy" id="408172"/>
    <lineage>
        <taxon>unclassified sequences</taxon>
        <taxon>metagenomes</taxon>
        <taxon>ecological metagenomes</taxon>
    </lineage>
</organism>
<dbReference type="AlphaFoldDB" id="A0A382SNF0"/>
<sequence length="215" mass="24333">TANVYEVDISGFWINRYKFRATVDDLEPKPVPHTPESRAIYEARVFGDDHVLRCIAPGLPRIFGSPYPMEVLDGGTHYFMLFLQGNSPRWVWMDGRSAPDAHPLTSMGFSVGRWEERTLVIETTRLSPGWLDGSGYPMTGGDQTRIVERWAVAENGLTIDRTMTVHDVLYTEPLIRTRGSVRAEAADGLLESPSCDPNGHYRDLFERGLLEKELY</sequence>
<name>A0A382SNF0_9ZZZZ</name>
<feature type="non-terminal residue" evidence="1">
    <location>
        <position position="1"/>
    </location>
</feature>
<accession>A0A382SNF0</accession>
<dbReference type="EMBL" id="UINC01129949">
    <property type="protein sequence ID" value="SVD10698.1"/>
    <property type="molecule type" value="Genomic_DNA"/>
</dbReference>
<evidence type="ECO:0000313" key="1">
    <source>
        <dbReference type="EMBL" id="SVD10698.1"/>
    </source>
</evidence>